<keyword evidence="3" id="KW-1185">Reference proteome</keyword>
<gene>
    <name evidence="2" type="ORF">Y5W_03562</name>
</gene>
<reference evidence="2 3" key="1">
    <citation type="submission" date="2012-09" db="EMBL/GenBank/DDBJ databases">
        <title>Genome Sequence of alkane-degrading Bacterium Alcanivorax sp. 521-1.</title>
        <authorList>
            <person name="Lai Q."/>
            <person name="Shao Z."/>
        </authorList>
    </citation>
    <scope>NUCLEOTIDE SEQUENCE [LARGE SCALE GENOMIC DNA]</scope>
    <source>
        <strain evidence="2 3">521-1</strain>
    </source>
</reference>
<feature type="non-terminal residue" evidence="2">
    <location>
        <position position="1"/>
    </location>
</feature>
<comment type="caution">
    <text evidence="2">The sequence shown here is derived from an EMBL/GenBank/DDBJ whole genome shotgun (WGS) entry which is preliminary data.</text>
</comment>
<evidence type="ECO:0000313" key="2">
    <source>
        <dbReference type="EMBL" id="MBF5058268.1"/>
    </source>
</evidence>
<protein>
    <submittedName>
        <fullName evidence="2">Uncharacterized protein</fullName>
    </submittedName>
</protein>
<accession>A0ABS0AVW1</accession>
<sequence>AANDPRSRAPGTPAPRPAPKPEPEKPAPAAQESTFEAPSFAKPKPADIPAGRAGNDPRQRRRQQQAEQASGDDQDANPGA</sequence>
<name>A0ABS0AVW1_9GAMM</name>
<organism evidence="2 3">
    <name type="scientific">Alloalcanivorax profundimaris</name>
    <dbReference type="NCBI Taxonomy" id="2735259"/>
    <lineage>
        <taxon>Bacteria</taxon>
        <taxon>Pseudomonadati</taxon>
        <taxon>Pseudomonadota</taxon>
        <taxon>Gammaproteobacteria</taxon>
        <taxon>Oceanospirillales</taxon>
        <taxon>Alcanivoracaceae</taxon>
        <taxon>Alloalcanivorax</taxon>
    </lineage>
</organism>
<proteinExistence type="predicted"/>
<evidence type="ECO:0000313" key="3">
    <source>
        <dbReference type="Proteomes" id="UP000662703"/>
    </source>
</evidence>
<dbReference type="EMBL" id="ARXX01000085">
    <property type="protein sequence ID" value="MBF5058268.1"/>
    <property type="molecule type" value="Genomic_DNA"/>
</dbReference>
<feature type="region of interest" description="Disordered" evidence="1">
    <location>
        <begin position="1"/>
        <end position="80"/>
    </location>
</feature>
<evidence type="ECO:0000256" key="1">
    <source>
        <dbReference type="SAM" id="MobiDB-lite"/>
    </source>
</evidence>
<dbReference type="Proteomes" id="UP000662703">
    <property type="component" value="Unassembled WGS sequence"/>
</dbReference>
<feature type="compositionally biased region" description="Acidic residues" evidence="1">
    <location>
        <begin position="70"/>
        <end position="80"/>
    </location>
</feature>